<dbReference type="RefSeq" id="WP_251410325.1">
    <property type="nucleotide sequence ID" value="NZ_JAMQGM010000012.1"/>
</dbReference>
<comment type="caution">
    <text evidence="2">The sequence shown here is derived from an EMBL/GenBank/DDBJ whole genome shotgun (WGS) entry which is preliminary data.</text>
</comment>
<dbReference type="InterPro" id="IPR058548">
    <property type="entry name" value="MlaB-like_STAS"/>
</dbReference>
<dbReference type="PANTHER" id="PTHR33495">
    <property type="entry name" value="ANTI-SIGMA FACTOR ANTAGONIST TM_1081-RELATED-RELATED"/>
    <property type="match status" value="1"/>
</dbReference>
<sequence length="110" mass="11617">MRPDATVVTHTAADTHAVIAIAGEVDCDAAPAVETAVAEAHRSGVRRLVLDLARTTFADSSFLHIVLTARQHHELLVAGPLHPAVQRLFDVTGTTPHLRITDGLDEALGG</sequence>
<dbReference type="EMBL" id="JAMQGM010000012">
    <property type="protein sequence ID" value="MCM2576768.1"/>
    <property type="molecule type" value="Genomic_DNA"/>
</dbReference>
<evidence type="ECO:0000313" key="2">
    <source>
        <dbReference type="EMBL" id="MCM2576768.1"/>
    </source>
</evidence>
<evidence type="ECO:0000313" key="3">
    <source>
        <dbReference type="Proteomes" id="UP001167160"/>
    </source>
</evidence>
<dbReference type="PROSITE" id="PS50801">
    <property type="entry name" value="STAS"/>
    <property type="match status" value="1"/>
</dbReference>
<dbReference type="InterPro" id="IPR036513">
    <property type="entry name" value="STAS_dom_sf"/>
</dbReference>
<reference evidence="2" key="1">
    <citation type="journal article" date="2023" name="Int. J. Syst. Evol. Microbiol.">
        <title>Streptomyces meridianus sp. nov. isolated from brackish water of the Tagus estuary in Alcochete, Portugal.</title>
        <authorList>
            <person name="Santos J.D.N."/>
            <person name="Klimek D."/>
            <person name="Calusinska M."/>
            <person name="Lobo Da Cunha A."/>
            <person name="Catita J."/>
            <person name="Goncalves H."/>
            <person name="Gonzalez I."/>
            <person name="Reyes F."/>
            <person name="Lage O.M."/>
        </authorList>
    </citation>
    <scope>NUCLEOTIDE SEQUENCE</scope>
    <source>
        <strain evidence="2">MTZ3.1</strain>
    </source>
</reference>
<dbReference type="Proteomes" id="UP001167160">
    <property type="component" value="Unassembled WGS sequence"/>
</dbReference>
<dbReference type="CDD" id="cd07043">
    <property type="entry name" value="STAS_anti-anti-sigma_factors"/>
    <property type="match status" value="1"/>
</dbReference>
<proteinExistence type="predicted"/>
<keyword evidence="3" id="KW-1185">Reference proteome</keyword>
<evidence type="ECO:0000259" key="1">
    <source>
        <dbReference type="PROSITE" id="PS50801"/>
    </source>
</evidence>
<dbReference type="Gene3D" id="3.30.750.24">
    <property type="entry name" value="STAS domain"/>
    <property type="match status" value="1"/>
</dbReference>
<organism evidence="2 3">
    <name type="scientific">Streptomyces meridianus</name>
    <dbReference type="NCBI Taxonomy" id="2938945"/>
    <lineage>
        <taxon>Bacteria</taxon>
        <taxon>Bacillati</taxon>
        <taxon>Actinomycetota</taxon>
        <taxon>Actinomycetes</taxon>
        <taxon>Kitasatosporales</taxon>
        <taxon>Streptomycetaceae</taxon>
        <taxon>Streptomyces</taxon>
    </lineage>
</organism>
<accession>A0ABT0X4D6</accession>
<dbReference type="Pfam" id="PF13466">
    <property type="entry name" value="STAS_2"/>
    <property type="match status" value="1"/>
</dbReference>
<feature type="domain" description="STAS" evidence="1">
    <location>
        <begin position="18"/>
        <end position="110"/>
    </location>
</feature>
<dbReference type="InterPro" id="IPR002645">
    <property type="entry name" value="STAS_dom"/>
</dbReference>
<name>A0ABT0X4D6_9ACTN</name>
<gene>
    <name evidence="2" type="ORF">M1E25_05260</name>
</gene>
<dbReference type="PANTHER" id="PTHR33495:SF2">
    <property type="entry name" value="ANTI-SIGMA FACTOR ANTAGONIST TM_1081-RELATED"/>
    <property type="match status" value="1"/>
</dbReference>
<protein>
    <submittedName>
        <fullName evidence="2">STAS domain-containing protein</fullName>
    </submittedName>
</protein>
<dbReference type="SUPFAM" id="SSF52091">
    <property type="entry name" value="SpoIIaa-like"/>
    <property type="match status" value="1"/>
</dbReference>